<gene>
    <name evidence="1" type="ORF">EGA29_00225</name>
</gene>
<protein>
    <submittedName>
        <fullName evidence="1">Uncharacterized protein</fullName>
    </submittedName>
</protein>
<evidence type="ECO:0000313" key="2">
    <source>
        <dbReference type="Proteomes" id="UP000271222"/>
    </source>
</evidence>
<dbReference type="EMBL" id="RJTL01000001">
    <property type="protein sequence ID" value="RNM11256.1"/>
    <property type="molecule type" value="Genomic_DNA"/>
</dbReference>
<dbReference type="Proteomes" id="UP000271222">
    <property type="component" value="Unassembled WGS sequence"/>
</dbReference>
<reference evidence="1 2" key="1">
    <citation type="submission" date="2018-10" db="EMBL/GenBank/DDBJ databases">
        <title>Draft Genome Sequence of Ralstonia pseudosolanacearum (R. solanacearum phylotype I) Strain Tg03 Isolated from Luffa cylindrica in China.</title>
        <authorList>
            <person name="Yuan G.-Q."/>
            <person name="Li Q.-Q."/>
            <person name="Zhang Y.-W."/>
        </authorList>
    </citation>
    <scope>NUCLEOTIDE SEQUENCE [LARGE SCALE GENOMIC DNA]</scope>
    <source>
        <strain evidence="1 2">Tg03</strain>
    </source>
</reference>
<dbReference type="AlphaFoldDB" id="A0A454TZA5"/>
<dbReference type="RefSeq" id="WP_058907066.1">
    <property type="nucleotide sequence ID" value="NZ_JAAWVG010000001.1"/>
</dbReference>
<sequence>MLARLRALVGGRKPTGNADALPPEVQVVIGGAMVIERNGADENSQRLLVHTSRGSCWFDETEPRKWVAANWPELTAAQQSRALGMLGSRVAQAQREHAAAAAAVRGGASWRDWKPADKVWPGAN</sequence>
<name>A0A454TZA5_9RALS</name>
<organism evidence="1 2">
    <name type="scientific">Ralstonia pseudosolanacearum</name>
    <dbReference type="NCBI Taxonomy" id="1310165"/>
    <lineage>
        <taxon>Bacteria</taxon>
        <taxon>Pseudomonadati</taxon>
        <taxon>Pseudomonadota</taxon>
        <taxon>Betaproteobacteria</taxon>
        <taxon>Burkholderiales</taxon>
        <taxon>Burkholderiaceae</taxon>
        <taxon>Ralstonia</taxon>
        <taxon>Ralstonia solanacearum species complex</taxon>
    </lineage>
</organism>
<dbReference type="OrthoDB" id="9999208at2"/>
<evidence type="ECO:0000313" key="1">
    <source>
        <dbReference type="EMBL" id="RNM11256.1"/>
    </source>
</evidence>
<accession>A0A454TZA5</accession>
<proteinExistence type="predicted"/>
<comment type="caution">
    <text evidence="1">The sequence shown here is derived from an EMBL/GenBank/DDBJ whole genome shotgun (WGS) entry which is preliminary data.</text>
</comment>